<dbReference type="EMBL" id="JAKKPZ010000082">
    <property type="protein sequence ID" value="KAI1703474.1"/>
    <property type="molecule type" value="Genomic_DNA"/>
</dbReference>
<gene>
    <name evidence="1" type="ORF">DdX_14898</name>
</gene>
<reference evidence="1" key="1">
    <citation type="submission" date="2022-01" db="EMBL/GenBank/DDBJ databases">
        <title>Genome Sequence Resource for Two Populations of Ditylenchus destructor, the Migratory Endoparasitic Phytonematode.</title>
        <authorList>
            <person name="Zhang H."/>
            <person name="Lin R."/>
            <person name="Xie B."/>
        </authorList>
    </citation>
    <scope>NUCLEOTIDE SEQUENCE</scope>
    <source>
        <strain evidence="1">BazhouSP</strain>
    </source>
</reference>
<comment type="caution">
    <text evidence="1">The sequence shown here is derived from an EMBL/GenBank/DDBJ whole genome shotgun (WGS) entry which is preliminary data.</text>
</comment>
<evidence type="ECO:0000313" key="2">
    <source>
        <dbReference type="Proteomes" id="UP001201812"/>
    </source>
</evidence>
<dbReference type="Proteomes" id="UP001201812">
    <property type="component" value="Unassembled WGS sequence"/>
</dbReference>
<organism evidence="1 2">
    <name type="scientific">Ditylenchus destructor</name>
    <dbReference type="NCBI Taxonomy" id="166010"/>
    <lineage>
        <taxon>Eukaryota</taxon>
        <taxon>Metazoa</taxon>
        <taxon>Ecdysozoa</taxon>
        <taxon>Nematoda</taxon>
        <taxon>Chromadorea</taxon>
        <taxon>Rhabditida</taxon>
        <taxon>Tylenchina</taxon>
        <taxon>Tylenchomorpha</taxon>
        <taxon>Sphaerularioidea</taxon>
        <taxon>Anguinidae</taxon>
        <taxon>Anguininae</taxon>
        <taxon>Ditylenchus</taxon>
    </lineage>
</organism>
<keyword evidence="2" id="KW-1185">Reference proteome</keyword>
<proteinExistence type="predicted"/>
<accession>A0AAD4MTR7</accession>
<name>A0AAD4MTR7_9BILA</name>
<protein>
    <submittedName>
        <fullName evidence="1">Uncharacterized protein</fullName>
    </submittedName>
</protein>
<sequence length="194" mass="22386">MQVSHVPLSGHVLLEVAQSPPQGFPAKLSYKGLSTQLLWLLGPPLVTPPVPLDLPFEILRHRCPQGSNGHELLLEQQSVMVESLGIEAYLESKTESWLGLLQVLSPIRRSQPAAGDVLIMCECPVTSFDRLEFWPVPYHFSIFDYFFVHYIELRPPLSIVLSKKWFKYDKKLEQEPYKEIWRDDWVSDYCKFVS</sequence>
<dbReference type="AlphaFoldDB" id="A0AAD4MTR7"/>
<evidence type="ECO:0000313" key="1">
    <source>
        <dbReference type="EMBL" id="KAI1703474.1"/>
    </source>
</evidence>